<gene>
    <name evidence="1" type="ordered locus">SCAB_40921</name>
</gene>
<dbReference type="Proteomes" id="UP000001444">
    <property type="component" value="Chromosome"/>
</dbReference>
<sequence>MHLTTRRAGTIIRRDVGRGPERFELTNVQLSDGTYAAEPVDRYV</sequence>
<proteinExistence type="predicted"/>
<keyword evidence="2" id="KW-1185">Reference proteome</keyword>
<evidence type="ECO:0000313" key="2">
    <source>
        <dbReference type="Proteomes" id="UP000001444"/>
    </source>
</evidence>
<dbReference type="KEGG" id="scb:SCAB_40921"/>
<dbReference type="AlphaFoldDB" id="C9Z2F1"/>
<dbReference type="HOGENOM" id="CLU_3222867_0_0_11"/>
<name>C9Z2F1_STRSW</name>
<protein>
    <submittedName>
        <fullName evidence="1">Uncharacterized protein</fullName>
    </submittedName>
</protein>
<dbReference type="EMBL" id="FN554889">
    <property type="protein sequence ID" value="CBG71165.1"/>
    <property type="molecule type" value="Genomic_DNA"/>
</dbReference>
<evidence type="ECO:0000313" key="1">
    <source>
        <dbReference type="EMBL" id="CBG71165.1"/>
    </source>
</evidence>
<accession>C9Z2F1</accession>
<organism evidence="1 2">
    <name type="scientific">Streptomyces scabiei (strain 87.22)</name>
    <dbReference type="NCBI Taxonomy" id="680198"/>
    <lineage>
        <taxon>Bacteria</taxon>
        <taxon>Bacillati</taxon>
        <taxon>Actinomycetota</taxon>
        <taxon>Actinomycetes</taxon>
        <taxon>Kitasatosporales</taxon>
        <taxon>Streptomycetaceae</taxon>
        <taxon>Streptomyces</taxon>
    </lineage>
</organism>
<reference evidence="1 2" key="1">
    <citation type="journal article" date="2010" name="Mol. Plant Microbe Interact.">
        <title>Streptomyces scabies 87-22 contains a coronafacic acid-like biosynthetic cluster that contributes to plant-microbe interactions.</title>
        <authorList>
            <person name="Bignell D.R."/>
            <person name="Seipke R.F."/>
            <person name="Huguet-Tapia J.C."/>
            <person name="Chambers A.H."/>
            <person name="Parry R.J."/>
            <person name="Loria R."/>
        </authorList>
    </citation>
    <scope>NUCLEOTIDE SEQUENCE [LARGE SCALE GENOMIC DNA]</scope>
    <source>
        <strain evidence="1 2">87.22</strain>
    </source>
</reference>